<accession>A0A0B2X3R8</accession>
<feature type="domain" description="Swiss Army Knife protein DSP-PTPase phosphatase" evidence="3">
    <location>
        <begin position="82"/>
        <end position="173"/>
    </location>
</feature>
<dbReference type="STRING" id="1081103.A0A0B2X3R8"/>
<reference evidence="4 5" key="1">
    <citation type="journal article" date="2014" name="Proc. Natl. Acad. Sci. U.S.A.">
        <title>Trajectory and genomic determinants of fungal-pathogen speciation and host adaptation.</title>
        <authorList>
            <person name="Hu X."/>
            <person name="Xiao G."/>
            <person name="Zheng P."/>
            <person name="Shang Y."/>
            <person name="Su Y."/>
            <person name="Zhang X."/>
            <person name="Liu X."/>
            <person name="Zhan S."/>
            <person name="St Leger R.J."/>
            <person name="Wang C."/>
        </authorList>
    </citation>
    <scope>NUCLEOTIDE SEQUENCE [LARGE SCALE GENOMIC DNA]</scope>
    <source>
        <strain evidence="4 5">ARSEF 1941</strain>
    </source>
</reference>
<dbReference type="EMBL" id="AZHE01000002">
    <property type="protein sequence ID" value="KHO00994.1"/>
    <property type="molecule type" value="Genomic_DNA"/>
</dbReference>
<dbReference type="InterPro" id="IPR029021">
    <property type="entry name" value="Prot-tyrosine_phosphatase-like"/>
</dbReference>
<dbReference type="OrthoDB" id="4941550at2759"/>
<evidence type="ECO:0000313" key="4">
    <source>
        <dbReference type="EMBL" id="KHO00994.1"/>
    </source>
</evidence>
<dbReference type="AlphaFoldDB" id="A0A0B2X3R8"/>
<keyword evidence="2" id="KW-0732">Signal</keyword>
<evidence type="ECO:0000259" key="3">
    <source>
        <dbReference type="Pfam" id="PF22784"/>
    </source>
</evidence>
<proteinExistence type="predicted"/>
<feature type="chain" id="PRO_5002081831" evidence="2">
    <location>
        <begin position="29"/>
        <end position="445"/>
    </location>
</feature>
<protein>
    <submittedName>
        <fullName evidence="4">Protein-tyrosine phosphatase</fullName>
    </submittedName>
</protein>
<dbReference type="HOGENOM" id="CLU_615506_0_0_1"/>
<dbReference type="GO" id="GO:0016791">
    <property type="term" value="F:phosphatase activity"/>
    <property type="evidence" value="ECO:0007669"/>
    <property type="project" value="UniProtKB-ARBA"/>
</dbReference>
<comment type="caution">
    <text evidence="4">The sequence shown here is derived from an EMBL/GenBank/DDBJ whole genome shotgun (WGS) entry which is preliminary data.</text>
</comment>
<organism evidence="4 5">
    <name type="scientific">Metarhizium album (strain ARSEF 1941)</name>
    <dbReference type="NCBI Taxonomy" id="1081103"/>
    <lineage>
        <taxon>Eukaryota</taxon>
        <taxon>Fungi</taxon>
        <taxon>Dikarya</taxon>
        <taxon>Ascomycota</taxon>
        <taxon>Pezizomycotina</taxon>
        <taxon>Sordariomycetes</taxon>
        <taxon>Hypocreomycetidae</taxon>
        <taxon>Hypocreales</taxon>
        <taxon>Clavicipitaceae</taxon>
        <taxon>Metarhizium</taxon>
    </lineage>
</organism>
<keyword evidence="5" id="KW-1185">Reference proteome</keyword>
<dbReference type="Gene3D" id="3.90.190.10">
    <property type="entry name" value="Protein tyrosine phosphatase superfamily"/>
    <property type="match status" value="1"/>
</dbReference>
<dbReference type="Pfam" id="PF22784">
    <property type="entry name" value="PTP-SAK"/>
    <property type="match status" value="1"/>
</dbReference>
<dbReference type="GeneID" id="63736227"/>
<evidence type="ECO:0000313" key="5">
    <source>
        <dbReference type="Proteomes" id="UP000030816"/>
    </source>
</evidence>
<name>A0A0B2X3R8_METAS</name>
<sequence>MLKSSYYEKMSLKTLFLTLLGLAVTVQSLPGAGPADKRALNAAAERGGFKRFTWVTDRLRDGDRLARASAPYYNDNDADHKLTEESIKFLQEQKITHVISLNHKAHTPEISNALRWAGIAYTPLPVEDYGNPTSKDFRKAYKAFDRHRTGTLVWCGYGHGRTGTMISALQAYTEAEKTLPQPLTRADYDANHVEKPGQRNTLNQLQWDLGILSELPPLEAFGEDGEPPAKKPRLASAADAIFGLTPWQTFDSLLETEGPAPEDLISDADLRSFFDQMLTEYPPIPSPPQTDVCVASLSADEQAIWESLEAYGPVGSMSEAQVQQVLNEIMVEYPAAEASVTGGSCANGAGAFGDADLMALLDTLPVVAETELLAADAGTTAGVEAGVEALGDEDILAMLEAAPAAVEEPLLLEALAEEAVGSSLLESLVKAALELHFVPRALGSL</sequence>
<dbReference type="SUPFAM" id="SSF52799">
    <property type="entry name" value="(Phosphotyrosine protein) phosphatases II"/>
    <property type="match status" value="1"/>
</dbReference>
<feature type="signal peptide" evidence="2">
    <location>
        <begin position="1"/>
        <end position="28"/>
    </location>
</feature>
<dbReference type="RefSeq" id="XP_040682059.1">
    <property type="nucleotide sequence ID" value="XM_040820571.1"/>
</dbReference>
<evidence type="ECO:0000256" key="1">
    <source>
        <dbReference type="ARBA" id="ARBA00022801"/>
    </source>
</evidence>
<gene>
    <name evidence="4" type="ORF">MAM_01772</name>
</gene>
<dbReference type="Proteomes" id="UP000030816">
    <property type="component" value="Unassembled WGS sequence"/>
</dbReference>
<dbReference type="InterPro" id="IPR057023">
    <property type="entry name" value="PTP-SAK"/>
</dbReference>
<keyword evidence="1" id="KW-0378">Hydrolase</keyword>
<evidence type="ECO:0000256" key="2">
    <source>
        <dbReference type="SAM" id="SignalP"/>
    </source>
</evidence>